<dbReference type="RefSeq" id="WP_087639931.1">
    <property type="nucleotide sequence ID" value="NZ_CP147246.1"/>
</dbReference>
<accession>A0A200JFD4</accession>
<evidence type="ECO:0000313" key="11">
    <source>
        <dbReference type="EMBL" id="WYJ92623.1"/>
    </source>
</evidence>
<reference evidence="11" key="2">
    <citation type="submission" date="2017-05" db="EMBL/GenBank/DDBJ databases">
        <authorList>
            <consortium name="The Broad Institute Genomics Platform"/>
            <consortium name="The Broad Institute Genomic Center for Infectious Diseases"/>
            <person name="Earl A."/>
            <person name="Manson A."/>
            <person name="Schwartman J."/>
            <person name="Gilmore M."/>
            <person name="Abouelleil A."/>
            <person name="Cao P."/>
            <person name="Chapman S."/>
            <person name="Cusick C."/>
            <person name="Shea T."/>
            <person name="Young S."/>
            <person name="Neafsey D."/>
            <person name="Nusbaum C."/>
            <person name="Birren B."/>
        </authorList>
    </citation>
    <scope>NUCLEOTIDE SEQUENCE</scope>
    <source>
        <strain evidence="11">9D6_DIV0238</strain>
    </source>
</reference>
<evidence type="ECO:0000256" key="8">
    <source>
        <dbReference type="ARBA" id="ARBA00047207"/>
    </source>
</evidence>
<evidence type="ECO:0000259" key="9">
    <source>
        <dbReference type="PROSITE" id="PS50995"/>
    </source>
</evidence>
<keyword evidence="5" id="KW-0804">Transcription</keyword>
<dbReference type="GO" id="GO:0003700">
    <property type="term" value="F:DNA-binding transcription factor activity"/>
    <property type="evidence" value="ECO:0007669"/>
    <property type="project" value="InterPro"/>
</dbReference>
<dbReference type="FunFam" id="1.10.10.10:FF:000163">
    <property type="entry name" value="MarR family transcriptional regulator"/>
    <property type="match status" value="1"/>
</dbReference>
<dbReference type="Gene3D" id="1.10.10.10">
    <property type="entry name" value="Winged helix-like DNA-binding domain superfamily/Winged helix DNA-binding domain"/>
    <property type="match status" value="1"/>
</dbReference>
<evidence type="ECO:0000256" key="6">
    <source>
        <dbReference type="ARBA" id="ARBA00046337"/>
    </source>
</evidence>
<dbReference type="InterPro" id="IPR036388">
    <property type="entry name" value="WH-like_DNA-bd_sf"/>
</dbReference>
<dbReference type="EMBL" id="CP147246">
    <property type="protein sequence ID" value="WYJ92623.1"/>
    <property type="molecule type" value="Genomic_DNA"/>
</dbReference>
<dbReference type="InterPro" id="IPR036390">
    <property type="entry name" value="WH_DNA-bd_sf"/>
</dbReference>
<keyword evidence="2" id="KW-0963">Cytoplasm</keyword>
<dbReference type="GO" id="GO:0005737">
    <property type="term" value="C:cytoplasm"/>
    <property type="evidence" value="ECO:0007669"/>
    <property type="project" value="UniProtKB-SubCell"/>
</dbReference>
<gene>
    <name evidence="11" type="ORF">A5889_000102</name>
    <name evidence="10" type="ORF">A5889_000793</name>
</gene>
<comment type="subcellular location">
    <subcellularLocation>
        <location evidence="1">Cytoplasm</location>
    </subcellularLocation>
</comment>
<reference evidence="10" key="1">
    <citation type="submission" date="2017-05" db="EMBL/GenBank/DDBJ databases">
        <title>The Genome Sequence of Enterococcus sp. 9D6_DIV0238.</title>
        <authorList>
            <consortium name="The Broad Institute Genomics Platform"/>
            <consortium name="The Broad Institute Genomic Center for Infectious Diseases"/>
            <person name="Earl A."/>
            <person name="Manson A."/>
            <person name="Schwartman J."/>
            <person name="Gilmore M."/>
            <person name="Abouelleil A."/>
            <person name="Cao P."/>
            <person name="Chapman S."/>
            <person name="Cusick C."/>
            <person name="Shea T."/>
            <person name="Young S."/>
            <person name="Neafsey D."/>
            <person name="Nusbaum C."/>
            <person name="Birren B."/>
        </authorList>
    </citation>
    <scope>NUCLEOTIDE SEQUENCE [LARGE SCALE GENOMIC DNA]</scope>
    <source>
        <strain evidence="10">9D6_DIV0238</strain>
    </source>
</reference>
<keyword evidence="12" id="KW-1185">Reference proteome</keyword>
<evidence type="ECO:0000313" key="12">
    <source>
        <dbReference type="Proteomes" id="UP000196151"/>
    </source>
</evidence>
<dbReference type="PANTHER" id="PTHR42756">
    <property type="entry name" value="TRANSCRIPTIONAL REGULATOR, MARR"/>
    <property type="match status" value="1"/>
</dbReference>
<dbReference type="PROSITE" id="PS50995">
    <property type="entry name" value="HTH_MARR_2"/>
    <property type="match status" value="1"/>
</dbReference>
<dbReference type="PRINTS" id="PR00598">
    <property type="entry name" value="HTHMARR"/>
</dbReference>
<keyword evidence="4" id="KW-0238">DNA-binding</keyword>
<evidence type="ECO:0000256" key="4">
    <source>
        <dbReference type="ARBA" id="ARBA00023125"/>
    </source>
</evidence>
<evidence type="ECO:0000256" key="1">
    <source>
        <dbReference type="ARBA" id="ARBA00004496"/>
    </source>
</evidence>
<dbReference type="EMBL" id="NIBQ01000001">
    <property type="protein sequence ID" value="OUZ35317.1"/>
    <property type="molecule type" value="Genomic_DNA"/>
</dbReference>
<name>A0A200JFD4_9ENTE</name>
<organism evidence="10">
    <name type="scientific">Candidatus Enterococcus dunnyi</name>
    <dbReference type="NCBI Taxonomy" id="1834192"/>
    <lineage>
        <taxon>Bacteria</taxon>
        <taxon>Bacillati</taxon>
        <taxon>Bacillota</taxon>
        <taxon>Bacilli</taxon>
        <taxon>Lactobacillales</taxon>
        <taxon>Enterococcaceae</taxon>
        <taxon>Enterococcus</taxon>
    </lineage>
</organism>
<feature type="domain" description="HTH marR-type" evidence="9">
    <location>
        <begin position="1"/>
        <end position="139"/>
    </location>
</feature>
<dbReference type="InterPro" id="IPR055166">
    <property type="entry name" value="Transc_reg_Sar_Rot_HTH"/>
</dbReference>
<dbReference type="OrthoDB" id="9806864at2"/>
<dbReference type="InterPro" id="IPR000835">
    <property type="entry name" value="HTH_MarR-typ"/>
</dbReference>
<dbReference type="PANTHER" id="PTHR42756:SF1">
    <property type="entry name" value="TRANSCRIPTIONAL REPRESSOR OF EMRAB OPERON"/>
    <property type="match status" value="1"/>
</dbReference>
<keyword evidence="3" id="KW-0805">Transcription regulation</keyword>
<protein>
    <recommendedName>
        <fullName evidence="7">HTH-type transcriptional regulator SarZ</fullName>
    </recommendedName>
    <alternativeName>
        <fullName evidence="8">Staphylococcal accessory regulator Z</fullName>
    </alternativeName>
</protein>
<evidence type="ECO:0000256" key="7">
    <source>
        <dbReference type="ARBA" id="ARBA00047188"/>
    </source>
</evidence>
<comment type="similarity">
    <text evidence="6">Belongs to the SarZ family.</text>
</comment>
<proteinExistence type="inferred from homology"/>
<evidence type="ECO:0000256" key="5">
    <source>
        <dbReference type="ARBA" id="ARBA00023163"/>
    </source>
</evidence>
<dbReference type="SMART" id="SM00347">
    <property type="entry name" value="HTH_MARR"/>
    <property type="match status" value="1"/>
</dbReference>
<dbReference type="Pfam" id="PF22381">
    <property type="entry name" value="Staph_reg_Sar_Rot"/>
    <property type="match status" value="1"/>
</dbReference>
<dbReference type="Proteomes" id="UP000196151">
    <property type="component" value="Chromosome"/>
</dbReference>
<evidence type="ECO:0000256" key="2">
    <source>
        <dbReference type="ARBA" id="ARBA00022490"/>
    </source>
</evidence>
<dbReference type="SUPFAM" id="SSF46785">
    <property type="entry name" value="Winged helix' DNA-binding domain"/>
    <property type="match status" value="1"/>
</dbReference>
<evidence type="ECO:0000313" key="10">
    <source>
        <dbReference type="EMBL" id="OUZ35317.1"/>
    </source>
</evidence>
<dbReference type="AlphaFoldDB" id="A0A200JFD4"/>
<dbReference type="GO" id="GO:0003677">
    <property type="term" value="F:DNA binding"/>
    <property type="evidence" value="ECO:0007669"/>
    <property type="project" value="UniProtKB-KW"/>
</dbReference>
<reference evidence="11" key="3">
    <citation type="submission" date="2024-03" db="EMBL/GenBank/DDBJ databases">
        <title>The Genome Sequence of Enterococcus sp. DIV0238c.</title>
        <authorList>
            <consortium name="The Broad Institute Genomics Platform"/>
            <consortium name="The Broad Institute Microbial Omics Core"/>
            <consortium name="The Broad Institute Genomic Center for Infectious Diseases"/>
            <person name="Earl A."/>
            <person name="Manson A."/>
            <person name="Gilmore M."/>
            <person name="Schwartman J."/>
            <person name="Shea T."/>
            <person name="Abouelleil A."/>
            <person name="Cao P."/>
            <person name="Chapman S."/>
            <person name="Cusick C."/>
            <person name="Young S."/>
            <person name="Neafsey D."/>
            <person name="Nusbaum C."/>
            <person name="Birren B."/>
        </authorList>
    </citation>
    <scope>NUCLEOTIDE SEQUENCE</scope>
    <source>
        <strain evidence="11">9D6_DIV0238</strain>
    </source>
</reference>
<sequence>MEKKSRRLDEQLCFSLQTVNKQFNRMYAKALKPFHLTYPQYLVLLVLWEHSDQRITDLGEKLALDTGTLTPMLKRMEASGYIHRNRLAKDERIVIISLSEKAVELEQEIYEKVESCLTQLNVEENDYFSLIKQLNELSGQIAQIDHKI</sequence>
<evidence type="ECO:0000256" key="3">
    <source>
        <dbReference type="ARBA" id="ARBA00023015"/>
    </source>
</evidence>